<accession>A0A8J4V910</accession>
<comment type="caution">
    <text evidence="2">The sequence shown here is derived from an EMBL/GenBank/DDBJ whole genome shotgun (WGS) entry which is preliminary data.</text>
</comment>
<evidence type="ECO:0000313" key="2">
    <source>
        <dbReference type="EMBL" id="KAF2075599.1"/>
    </source>
</evidence>
<reference evidence="2" key="1">
    <citation type="submission" date="2020-01" db="EMBL/GenBank/DDBJ databases">
        <title>Development of genomics and gene disruption for Polysphondylium violaceum indicates a role for the polyketide synthase stlB in stalk morphogenesis.</title>
        <authorList>
            <person name="Narita B."/>
            <person name="Kawabe Y."/>
            <person name="Kin K."/>
            <person name="Saito T."/>
            <person name="Gibbs R."/>
            <person name="Kuspa A."/>
            <person name="Muzny D."/>
            <person name="Queller D."/>
            <person name="Richards S."/>
            <person name="Strassman J."/>
            <person name="Sucgang R."/>
            <person name="Worley K."/>
            <person name="Schaap P."/>
        </authorList>
    </citation>
    <scope>NUCLEOTIDE SEQUENCE</scope>
    <source>
        <strain evidence="2">QSvi11</strain>
    </source>
</reference>
<dbReference type="EMBL" id="AJWJ01000093">
    <property type="protein sequence ID" value="KAF2075599.1"/>
    <property type="molecule type" value="Genomic_DNA"/>
</dbReference>
<gene>
    <name evidence="2" type="ORF">CYY_003104</name>
</gene>
<dbReference type="OrthoDB" id="20419at2759"/>
<organism evidence="2 3">
    <name type="scientific">Polysphondylium violaceum</name>
    <dbReference type="NCBI Taxonomy" id="133409"/>
    <lineage>
        <taxon>Eukaryota</taxon>
        <taxon>Amoebozoa</taxon>
        <taxon>Evosea</taxon>
        <taxon>Eumycetozoa</taxon>
        <taxon>Dictyostelia</taxon>
        <taxon>Dictyosteliales</taxon>
        <taxon>Dictyosteliaceae</taxon>
        <taxon>Polysphondylium</taxon>
    </lineage>
</organism>
<feature type="compositionally biased region" description="Low complexity" evidence="1">
    <location>
        <begin position="72"/>
        <end position="81"/>
    </location>
</feature>
<protein>
    <recommendedName>
        <fullName evidence="4">Mitochondrial import inner membrane translocase subunit Tim21</fullName>
    </recommendedName>
</protein>
<feature type="compositionally biased region" description="Basic and acidic residues" evidence="1">
    <location>
        <begin position="46"/>
        <end position="71"/>
    </location>
</feature>
<keyword evidence="3" id="KW-1185">Reference proteome</keyword>
<dbReference type="AlphaFoldDB" id="A0A8J4V910"/>
<evidence type="ECO:0008006" key="4">
    <source>
        <dbReference type="Google" id="ProtNLM"/>
    </source>
</evidence>
<evidence type="ECO:0000313" key="3">
    <source>
        <dbReference type="Proteomes" id="UP000695562"/>
    </source>
</evidence>
<evidence type="ECO:0000256" key="1">
    <source>
        <dbReference type="SAM" id="MobiDB-lite"/>
    </source>
</evidence>
<dbReference type="Proteomes" id="UP000695562">
    <property type="component" value="Unassembled WGS sequence"/>
</dbReference>
<proteinExistence type="predicted"/>
<feature type="region of interest" description="Disordered" evidence="1">
    <location>
        <begin position="43"/>
        <end position="87"/>
    </location>
</feature>
<sequence>MNRSLNLYINLHKRSFTTSLLNRNQQQYYINNNRYFSTTINNNKTTEQKEEQENKQKEQETKEETKDENKTQGEQQQQQQQTEEKPKTLKEKIISKLKWGSILGSIFGTLGFLFYESHLRHTLPYRKTMARLEQEDELLKKFGGKVTSIKWYKCFVNPIWGHVENEEGGMSSVAKLTIPICRTPPPPPPKEGEKQAELLPEEKALLGFDGGAQEGIVTVEMRKASPYFYDWYFHSLTVMIDNKEKMTIVKPYEYPTTKSLGLRSRGLF</sequence>
<name>A0A8J4V910_9MYCE</name>